<accession>G2DDW7</accession>
<keyword evidence="2" id="KW-1185">Reference proteome</keyword>
<comment type="caution">
    <text evidence="1">The sequence shown here is derived from an EMBL/GenBank/DDBJ whole genome shotgun (WGS) entry which is preliminary data.</text>
</comment>
<gene>
    <name evidence="1" type="ORF">Rifp1Sym_bs00070</name>
</gene>
<organism evidence="1 2">
    <name type="scientific">endosymbiont of Riftia pachyptila</name>
    <name type="common">vent Ph05</name>
    <dbReference type="NCBI Taxonomy" id="1048808"/>
    <lineage>
        <taxon>Bacteria</taxon>
        <taxon>Pseudomonadati</taxon>
        <taxon>Pseudomonadota</taxon>
        <taxon>Gammaproteobacteria</taxon>
        <taxon>sulfur-oxidizing symbionts</taxon>
    </lineage>
</organism>
<evidence type="ECO:0000313" key="1">
    <source>
        <dbReference type="EMBL" id="EGV51175.1"/>
    </source>
</evidence>
<dbReference type="EMBL" id="AFOC01000046">
    <property type="protein sequence ID" value="EGV51175.1"/>
    <property type="molecule type" value="Genomic_DNA"/>
</dbReference>
<proteinExistence type="predicted"/>
<sequence>MGSSGKNDRRLHQSSRLDLIISDTQPLGQMISVIYY</sequence>
<name>G2DDW7_9GAMM</name>
<reference evidence="1" key="1">
    <citation type="journal article" date="2011" name="ISME J.">
        <title>The endosymbionts of the deep-sea tubeworms Riftia pachyptila and Tevnia jerichonana share an identical physiology as revealed by proteogenomic analyses.</title>
        <authorList>
            <person name="Gardebrecht A."/>
            <person name="Markert S."/>
            <person name="Felbeck H."/>
            <person name="Thuermer A."/>
            <person name="Albrecht D."/>
            <person name="Wollherr A."/>
            <person name="Kabisch J."/>
            <person name="Lehmann R."/>
            <person name="Daniel R."/>
            <person name="Liesegang H."/>
            <person name="Hecker M."/>
            <person name="Sievert S.M."/>
            <person name="Schweder T."/>
        </authorList>
    </citation>
    <scope>NUCLEOTIDE SEQUENCE [LARGE SCALE GENOMIC DNA]</scope>
</reference>
<protein>
    <submittedName>
        <fullName evidence="1">Uncharacterized protein</fullName>
    </submittedName>
</protein>
<dbReference type="Proteomes" id="UP000004491">
    <property type="component" value="Unassembled WGS sequence"/>
</dbReference>
<evidence type="ECO:0000313" key="2">
    <source>
        <dbReference type="Proteomes" id="UP000004491"/>
    </source>
</evidence>
<dbReference type="AlphaFoldDB" id="G2DDW7"/>